<accession>A0ACC0M6S7</accession>
<sequence length="332" mass="37212">MERFVWIACYGMPLNAWNVPSFRAIGSIWGCFIEVDNDTLKETSFAKGKILIATEKSNKIEGQVKLKVNGRIYSVRVEEEDTFRTVSSKDQASNSEAEEEDDYVEDTDDDRDASSKKEENPMDDVEKQRNKCTDDMAKNKEEQGVKGDNSDINGSHQYGLEEEPDHEKPPVQEKTVGEVFIGNTNAGKSSNEESINSIHGPDSIVQDSQSPLIEDCVESANHCSQFQNIEAQQGKNQEQGIKILVDLNPSVVRKNIRSQQFEASLSTEGEDIDGYIIDSREPEQNAMDKELQNTIIPGFNGNAFEAFVANGTELHEELIYTELLLEFLLLNS</sequence>
<evidence type="ECO:0000313" key="2">
    <source>
        <dbReference type="Proteomes" id="UP001062846"/>
    </source>
</evidence>
<comment type="caution">
    <text evidence="1">The sequence shown here is derived from an EMBL/GenBank/DDBJ whole genome shotgun (WGS) entry which is preliminary data.</text>
</comment>
<keyword evidence="2" id="KW-1185">Reference proteome</keyword>
<reference evidence="1" key="1">
    <citation type="submission" date="2022-02" db="EMBL/GenBank/DDBJ databases">
        <title>Plant Genome Project.</title>
        <authorList>
            <person name="Zhang R.-G."/>
        </authorList>
    </citation>
    <scope>NUCLEOTIDE SEQUENCE</scope>
    <source>
        <strain evidence="1">AT1</strain>
    </source>
</reference>
<organism evidence="1 2">
    <name type="scientific">Rhododendron molle</name>
    <name type="common">Chinese azalea</name>
    <name type="synonym">Azalea mollis</name>
    <dbReference type="NCBI Taxonomy" id="49168"/>
    <lineage>
        <taxon>Eukaryota</taxon>
        <taxon>Viridiplantae</taxon>
        <taxon>Streptophyta</taxon>
        <taxon>Embryophyta</taxon>
        <taxon>Tracheophyta</taxon>
        <taxon>Spermatophyta</taxon>
        <taxon>Magnoliopsida</taxon>
        <taxon>eudicotyledons</taxon>
        <taxon>Gunneridae</taxon>
        <taxon>Pentapetalae</taxon>
        <taxon>asterids</taxon>
        <taxon>Ericales</taxon>
        <taxon>Ericaceae</taxon>
        <taxon>Ericoideae</taxon>
        <taxon>Rhodoreae</taxon>
        <taxon>Rhododendron</taxon>
    </lineage>
</organism>
<name>A0ACC0M6S7_RHOML</name>
<gene>
    <name evidence="1" type="ORF">RHMOL_Rhmol10G0245900</name>
</gene>
<protein>
    <submittedName>
        <fullName evidence="1">Uncharacterized protein</fullName>
    </submittedName>
</protein>
<dbReference type="Proteomes" id="UP001062846">
    <property type="component" value="Chromosome 10"/>
</dbReference>
<proteinExistence type="predicted"/>
<dbReference type="EMBL" id="CM046397">
    <property type="protein sequence ID" value="KAI8536289.1"/>
    <property type="molecule type" value="Genomic_DNA"/>
</dbReference>
<evidence type="ECO:0000313" key="1">
    <source>
        <dbReference type="EMBL" id="KAI8536289.1"/>
    </source>
</evidence>